<evidence type="ECO:0000313" key="3">
    <source>
        <dbReference type="Proteomes" id="UP000622653"/>
    </source>
</evidence>
<dbReference type="Gene3D" id="3.10.180.10">
    <property type="entry name" value="2,3-Dihydroxybiphenyl 1,2-Dioxygenase, domain 1"/>
    <property type="match status" value="2"/>
</dbReference>
<dbReference type="SUPFAM" id="SSF54593">
    <property type="entry name" value="Glyoxalase/Bleomycin resistance protein/Dihydroxybiphenyl dioxygenase"/>
    <property type="match status" value="1"/>
</dbReference>
<feature type="domain" description="VOC" evidence="1">
    <location>
        <begin position="157"/>
        <end position="280"/>
    </location>
</feature>
<gene>
    <name evidence="2" type="ORF">IRY55_03960</name>
</gene>
<evidence type="ECO:0000259" key="1">
    <source>
        <dbReference type="PROSITE" id="PS51819"/>
    </source>
</evidence>
<dbReference type="CDD" id="cd08346">
    <property type="entry name" value="PcpA_N_like"/>
    <property type="match status" value="1"/>
</dbReference>
<dbReference type="InterPro" id="IPR037523">
    <property type="entry name" value="VOC_core"/>
</dbReference>
<name>A0A8J7GBI2_9BACL</name>
<dbReference type="InterPro" id="IPR052537">
    <property type="entry name" value="Extradiol_RC_dioxygenase"/>
</dbReference>
<reference evidence="2" key="1">
    <citation type="submission" date="2020-11" db="EMBL/GenBank/DDBJ databases">
        <title>Multidrug resistant novel bacterium Savagea serpentis sp. nov., isolated from the scats of a vine snake (Ahaetulla nasuta).</title>
        <authorList>
            <person name="Venkata Ramana V."/>
            <person name="Vikas Patil S."/>
            <person name="Yogita Lugani V."/>
        </authorList>
    </citation>
    <scope>NUCLEOTIDE SEQUENCE</scope>
    <source>
        <strain evidence="2">SN6</strain>
    </source>
</reference>
<comment type="caution">
    <text evidence="2">The sequence shown here is derived from an EMBL/GenBank/DDBJ whole genome shotgun (WGS) entry which is preliminary data.</text>
</comment>
<keyword evidence="2" id="KW-0223">Dioxygenase</keyword>
<organism evidence="2 3">
    <name type="scientific">Savagea serpentis</name>
    <dbReference type="NCBI Taxonomy" id="2785297"/>
    <lineage>
        <taxon>Bacteria</taxon>
        <taxon>Bacillati</taxon>
        <taxon>Bacillota</taxon>
        <taxon>Bacilli</taxon>
        <taxon>Bacillales</taxon>
        <taxon>Caryophanaceae</taxon>
        <taxon>Savagea</taxon>
    </lineage>
</organism>
<accession>A0A8J7GBI2</accession>
<dbReference type="GO" id="GO:0051213">
    <property type="term" value="F:dioxygenase activity"/>
    <property type="evidence" value="ECO:0007669"/>
    <property type="project" value="UniProtKB-KW"/>
</dbReference>
<feature type="domain" description="VOC" evidence="1">
    <location>
        <begin position="6"/>
        <end position="132"/>
    </location>
</feature>
<dbReference type="PANTHER" id="PTHR36110:SF4">
    <property type="entry name" value="RING-CLEAVING DIOXYGENASE MHQA-RELATED"/>
    <property type="match status" value="1"/>
</dbReference>
<proteinExistence type="predicted"/>
<keyword evidence="2" id="KW-0560">Oxidoreductase</keyword>
<dbReference type="Pfam" id="PF00903">
    <property type="entry name" value="Glyoxalase"/>
    <property type="match status" value="2"/>
</dbReference>
<dbReference type="CDD" id="cd08347">
    <property type="entry name" value="PcpA_C_like"/>
    <property type="match status" value="1"/>
</dbReference>
<dbReference type="RefSeq" id="WP_194561947.1">
    <property type="nucleotide sequence ID" value="NZ_JADKPV010000001.1"/>
</dbReference>
<protein>
    <submittedName>
        <fullName evidence="2">Ring-cleaving dioxygenase</fullName>
    </submittedName>
</protein>
<dbReference type="EMBL" id="JADKPV010000001">
    <property type="protein sequence ID" value="MBF4500511.1"/>
    <property type="molecule type" value="Genomic_DNA"/>
</dbReference>
<dbReference type="AlphaFoldDB" id="A0A8J7GBI2"/>
<sequence length="323" mass="36131">MLQFTGLHHVSAITKSAQQNLDFYTNVLGFRLVKKTVNQDSPSMYHLFYADGEGSPGTEMTFFEIPVVGQTHEGTNSISTTSFRVPTDEALHFWKERFEQFDVAHEDITERAGRQTLRFRDPEKQRLMLVSDEHNEGVAGGIPWKVADIPESFAIYGLGPSYFTVANAKATDALLTTVLHFREAGTYEADGTSYKVYETGEGGSGAEIHVEHREDLPVERAGRGSVHHIALRVSTEEDIDAWIERLEQFGVRNSGFVDRFYFKSIYMQDPNGLTIEIASDGPGFAIDEPEDTLGEALSLPPFLENDRAIIEANLKPLHTKRGE</sequence>
<evidence type="ECO:0000313" key="2">
    <source>
        <dbReference type="EMBL" id="MBF4500511.1"/>
    </source>
</evidence>
<dbReference type="InterPro" id="IPR029068">
    <property type="entry name" value="Glyas_Bleomycin-R_OHBP_Dase"/>
</dbReference>
<keyword evidence="3" id="KW-1185">Reference proteome</keyword>
<dbReference type="PROSITE" id="PS51819">
    <property type="entry name" value="VOC"/>
    <property type="match status" value="2"/>
</dbReference>
<dbReference type="PANTHER" id="PTHR36110">
    <property type="entry name" value="RING-CLEAVING DIOXYGENASE MHQE-RELATED"/>
    <property type="match status" value="1"/>
</dbReference>
<dbReference type="InterPro" id="IPR004360">
    <property type="entry name" value="Glyas_Fos-R_dOase_dom"/>
</dbReference>
<dbReference type="Proteomes" id="UP000622653">
    <property type="component" value="Unassembled WGS sequence"/>
</dbReference>